<evidence type="ECO:0000256" key="1">
    <source>
        <dbReference type="PROSITE-ProRule" id="PRU00221"/>
    </source>
</evidence>
<dbReference type="OMA" id="ASECNIN"/>
<dbReference type="EMBL" id="CAJJDP010000078">
    <property type="protein sequence ID" value="CAD8182779.1"/>
    <property type="molecule type" value="Genomic_DNA"/>
</dbReference>
<dbReference type="AlphaFoldDB" id="A0A8S1W3X4"/>
<dbReference type="PANTHER" id="PTHR19920:SF0">
    <property type="entry name" value="CYTOSOLIC IRON-SULFUR PROTEIN ASSEMBLY PROTEIN CIAO1-RELATED"/>
    <property type="match status" value="1"/>
</dbReference>
<dbReference type="GO" id="GO:0016226">
    <property type="term" value="P:iron-sulfur cluster assembly"/>
    <property type="evidence" value="ECO:0007669"/>
    <property type="project" value="TreeGrafter"/>
</dbReference>
<organism evidence="2 3">
    <name type="scientific">Paramecium octaurelia</name>
    <dbReference type="NCBI Taxonomy" id="43137"/>
    <lineage>
        <taxon>Eukaryota</taxon>
        <taxon>Sar</taxon>
        <taxon>Alveolata</taxon>
        <taxon>Ciliophora</taxon>
        <taxon>Intramacronucleata</taxon>
        <taxon>Oligohymenophorea</taxon>
        <taxon>Peniculida</taxon>
        <taxon>Parameciidae</taxon>
        <taxon>Paramecium</taxon>
    </lineage>
</organism>
<comment type="caution">
    <text evidence="2">The sequence shown here is derived from an EMBL/GenBank/DDBJ whole genome shotgun (WGS) entry which is preliminary data.</text>
</comment>
<keyword evidence="3" id="KW-1185">Reference proteome</keyword>
<accession>A0A8S1W3X4</accession>
<gene>
    <name evidence="2" type="ORF">POCTA_138.1.T0790214</name>
</gene>
<protein>
    <submittedName>
        <fullName evidence="2">Uncharacterized protein</fullName>
    </submittedName>
</protein>
<sequence length="578" mass="66574">MFNPKPLENLSDYQCFLNHCIPICAVNMQPGLTSDQRFACKNCIEVTHLNVSPLNKIIETIEKPIKQKLNQYEEVITPQLDLLKQFYGNISLMESSILQQLDQLTKIVNNWIISIKQKGEQIARYKFFDQLDLLINYQQPTNELEEQTSYCELKKINKSQGKKLNSCLDPFKSFQGYTNLQKLLKQILRSQNEVDQKESPQFQQQKQQFSLSQQIQLSLESEPLQQYNQQIQSYPLVMESSLGSSFSYQIIPKFTYEQGELCQALAINYNNTLIAIASECNINILTVNQSLNNQEETKLLQSLERNHKNHVTTLNFFKKASQMLNSLVSGSLDSTIVIWTPDQKFTKWNALFKLKNHAYAINCLIISQSQEDFIVSGSADKTIKFWSLTKLNSWSCSQTIKEHTSYVYGLSINEQGNKLLSCGNDNQILIIYRSYQQLWQVKQKIQNGGISVSFITDKIFACSSMEGTSLIFYYMDQESGQYIQSNIFQIQTGGKGNTLYFPLYYNQSRNILLSKSGHYVNLIKLAINPPLDNKVILEQAIFFIQNMIFGAMSDDGALLVTWDSKSSEIQFRKYYQKL</sequence>
<proteinExistence type="predicted"/>
<name>A0A8S1W3X4_PAROT</name>
<evidence type="ECO:0000313" key="2">
    <source>
        <dbReference type="EMBL" id="CAD8182779.1"/>
    </source>
</evidence>
<feature type="repeat" description="WD" evidence="1">
    <location>
        <begin position="304"/>
        <end position="339"/>
    </location>
</feature>
<dbReference type="SMART" id="SM00320">
    <property type="entry name" value="WD40"/>
    <property type="match status" value="3"/>
</dbReference>
<reference evidence="2" key="1">
    <citation type="submission" date="2021-01" db="EMBL/GenBank/DDBJ databases">
        <authorList>
            <consortium name="Genoscope - CEA"/>
            <person name="William W."/>
        </authorList>
    </citation>
    <scope>NUCLEOTIDE SEQUENCE</scope>
</reference>
<dbReference type="GO" id="GO:0097361">
    <property type="term" value="C:cytosolic [4Fe-4S] assembly targeting complex"/>
    <property type="evidence" value="ECO:0007669"/>
    <property type="project" value="TreeGrafter"/>
</dbReference>
<dbReference type="Pfam" id="PF00400">
    <property type="entry name" value="WD40"/>
    <property type="match status" value="3"/>
</dbReference>
<keyword evidence="1" id="KW-0853">WD repeat</keyword>
<dbReference type="InterPro" id="IPR001680">
    <property type="entry name" value="WD40_rpt"/>
</dbReference>
<dbReference type="PROSITE" id="PS50082">
    <property type="entry name" value="WD_REPEATS_2"/>
    <property type="match status" value="2"/>
</dbReference>
<dbReference type="OrthoDB" id="6262491at2759"/>
<evidence type="ECO:0000313" key="3">
    <source>
        <dbReference type="Proteomes" id="UP000683925"/>
    </source>
</evidence>
<dbReference type="PROSITE" id="PS50294">
    <property type="entry name" value="WD_REPEATS_REGION"/>
    <property type="match status" value="1"/>
</dbReference>
<dbReference type="Proteomes" id="UP000683925">
    <property type="component" value="Unassembled WGS sequence"/>
</dbReference>
<feature type="repeat" description="WD" evidence="1">
    <location>
        <begin position="354"/>
        <end position="388"/>
    </location>
</feature>
<dbReference type="PANTHER" id="PTHR19920">
    <property type="entry name" value="WD40 PROTEIN CIAO1"/>
    <property type="match status" value="1"/>
</dbReference>